<name>A0ACB7Y9A3_9ERIC</name>
<accession>A0ACB7Y9A3</accession>
<evidence type="ECO:0000313" key="1">
    <source>
        <dbReference type="EMBL" id="KAH7850097.1"/>
    </source>
</evidence>
<evidence type="ECO:0000313" key="2">
    <source>
        <dbReference type="Proteomes" id="UP000828048"/>
    </source>
</evidence>
<proteinExistence type="predicted"/>
<dbReference type="EMBL" id="CM037157">
    <property type="protein sequence ID" value="KAH7850097.1"/>
    <property type="molecule type" value="Genomic_DNA"/>
</dbReference>
<comment type="caution">
    <text evidence="1">The sequence shown here is derived from an EMBL/GenBank/DDBJ whole genome shotgun (WGS) entry which is preliminary data.</text>
</comment>
<organism evidence="1 2">
    <name type="scientific">Vaccinium darrowii</name>
    <dbReference type="NCBI Taxonomy" id="229202"/>
    <lineage>
        <taxon>Eukaryota</taxon>
        <taxon>Viridiplantae</taxon>
        <taxon>Streptophyta</taxon>
        <taxon>Embryophyta</taxon>
        <taxon>Tracheophyta</taxon>
        <taxon>Spermatophyta</taxon>
        <taxon>Magnoliopsida</taxon>
        <taxon>eudicotyledons</taxon>
        <taxon>Gunneridae</taxon>
        <taxon>Pentapetalae</taxon>
        <taxon>asterids</taxon>
        <taxon>Ericales</taxon>
        <taxon>Ericaceae</taxon>
        <taxon>Vaccinioideae</taxon>
        <taxon>Vaccinieae</taxon>
        <taxon>Vaccinium</taxon>
    </lineage>
</organism>
<dbReference type="Proteomes" id="UP000828048">
    <property type="component" value="Chromosome 7"/>
</dbReference>
<sequence>MRSVVDDVGEHDSVINSKDRDGNTIFHLAAAVKQKETHGYQRSDIIAMELYQRNTASAREAMDKKLYEASISGNVQALQALTEEDGLLLHIVSLTWLGNTLAHIAAMCGHRNFTRALLSRKPTFASELDSLGRSPLYAVCVKGHVDVIQEFLQADKSVCKFHDMDGRTPFHFAAARDGNSNDKGAGGGVEGAD</sequence>
<gene>
    <name evidence="1" type="ORF">Vadar_027906</name>
</gene>
<reference evidence="1 2" key="1">
    <citation type="journal article" date="2021" name="Hortic Res">
        <title>High-quality reference genome and annotation aids understanding of berry development for evergreen blueberry (Vaccinium darrowii).</title>
        <authorList>
            <person name="Yu J."/>
            <person name="Hulse-Kemp A.M."/>
            <person name="Babiker E."/>
            <person name="Staton M."/>
        </authorList>
    </citation>
    <scope>NUCLEOTIDE SEQUENCE [LARGE SCALE GENOMIC DNA]</scope>
    <source>
        <strain evidence="2">cv. NJ 8807/NJ 8810</strain>
        <tissue evidence="1">Young leaf</tissue>
    </source>
</reference>
<keyword evidence="2" id="KW-1185">Reference proteome</keyword>
<protein>
    <submittedName>
        <fullName evidence="1">Uncharacterized protein</fullName>
    </submittedName>
</protein>